<keyword evidence="3" id="KW-1185">Reference proteome</keyword>
<gene>
    <name evidence="2" type="ORF">FJA49_05605</name>
</gene>
<dbReference type="Pfam" id="PF01564">
    <property type="entry name" value="Spermine_synth"/>
    <property type="match status" value="1"/>
</dbReference>
<dbReference type="SUPFAM" id="SSF53335">
    <property type="entry name" value="S-adenosyl-L-methionine-dependent methyltransferases"/>
    <property type="match status" value="1"/>
</dbReference>
<proteinExistence type="predicted"/>
<dbReference type="PANTHER" id="PTHR43317:SF1">
    <property type="entry name" value="THERMOSPERMINE SYNTHASE ACAULIS5"/>
    <property type="match status" value="1"/>
</dbReference>
<keyword evidence="1" id="KW-0620">Polyamine biosynthesis</keyword>
<comment type="caution">
    <text evidence="2">The sequence shown here is derived from an EMBL/GenBank/DDBJ whole genome shotgun (WGS) entry which is preliminary data.</text>
</comment>
<sequence>MLKKILSYLLPINVYKQQSSVSKNLEVTWANGELVLDSKNANYSYGSLQRILRKGLESIGFDTVLKTKHILILGVAGGSVIKTLSDEIGFKGKITGVEIDPEVLQIANSYFGLNKIPNLEIIVDDASKYVLKDKNKYGLIIVDIFQDTTMPDFLFEDSFQKSICELLEEKGIILFNTMCITNKDSLRNKKYVANINLKLYNLRTIPRVERYNELIIIEKK</sequence>
<reference evidence="2 3" key="1">
    <citation type="submission" date="2019-06" db="EMBL/GenBank/DDBJ databases">
        <title>Flavobacterium sp. MaA-Y11 from geoumgang.</title>
        <authorList>
            <person name="Jeong S."/>
        </authorList>
    </citation>
    <scope>NUCLEOTIDE SEQUENCE [LARGE SCALE GENOMIC DNA]</scope>
    <source>
        <strain evidence="2 3">MaA-Y11</strain>
    </source>
</reference>
<dbReference type="CDD" id="cd02440">
    <property type="entry name" value="AdoMet_MTases"/>
    <property type="match status" value="1"/>
</dbReference>
<name>A0A501QDA4_9FLAO</name>
<dbReference type="RefSeq" id="WP_139999729.1">
    <property type="nucleotide sequence ID" value="NZ_VFJE01000052.1"/>
</dbReference>
<organism evidence="2 3">
    <name type="scientific">Flavobacterium microcysteis</name>
    <dbReference type="NCBI Taxonomy" id="2596891"/>
    <lineage>
        <taxon>Bacteria</taxon>
        <taxon>Pseudomonadati</taxon>
        <taxon>Bacteroidota</taxon>
        <taxon>Flavobacteriia</taxon>
        <taxon>Flavobacteriales</taxon>
        <taxon>Flavobacteriaceae</taxon>
        <taxon>Flavobacterium</taxon>
    </lineage>
</organism>
<dbReference type="GO" id="GO:0006596">
    <property type="term" value="P:polyamine biosynthetic process"/>
    <property type="evidence" value="ECO:0007669"/>
    <property type="project" value="UniProtKB-KW"/>
</dbReference>
<protein>
    <submittedName>
        <fullName evidence="2">Methyltransferase domain-containing protein</fullName>
    </submittedName>
</protein>
<dbReference type="GO" id="GO:0032259">
    <property type="term" value="P:methylation"/>
    <property type="evidence" value="ECO:0007669"/>
    <property type="project" value="UniProtKB-KW"/>
</dbReference>
<dbReference type="PANTHER" id="PTHR43317">
    <property type="entry name" value="THERMOSPERMINE SYNTHASE ACAULIS5"/>
    <property type="match status" value="1"/>
</dbReference>
<dbReference type="InterPro" id="IPR029063">
    <property type="entry name" value="SAM-dependent_MTases_sf"/>
</dbReference>
<keyword evidence="2" id="KW-0808">Transferase</keyword>
<dbReference type="Proteomes" id="UP000319175">
    <property type="component" value="Unassembled WGS sequence"/>
</dbReference>
<dbReference type="EMBL" id="VFJE01000052">
    <property type="protein sequence ID" value="TPD70418.1"/>
    <property type="molecule type" value="Genomic_DNA"/>
</dbReference>
<dbReference type="Gene3D" id="3.40.50.150">
    <property type="entry name" value="Vaccinia Virus protein VP39"/>
    <property type="match status" value="1"/>
</dbReference>
<dbReference type="AlphaFoldDB" id="A0A501QDA4"/>
<dbReference type="OrthoDB" id="650847at2"/>
<evidence type="ECO:0000256" key="1">
    <source>
        <dbReference type="ARBA" id="ARBA00023115"/>
    </source>
</evidence>
<evidence type="ECO:0000313" key="3">
    <source>
        <dbReference type="Proteomes" id="UP000319175"/>
    </source>
</evidence>
<dbReference type="NCBIfam" id="NF037959">
    <property type="entry name" value="MFS_SpdSyn"/>
    <property type="match status" value="1"/>
</dbReference>
<evidence type="ECO:0000313" key="2">
    <source>
        <dbReference type="EMBL" id="TPD70418.1"/>
    </source>
</evidence>
<accession>A0A501QDA4</accession>
<keyword evidence="2" id="KW-0489">Methyltransferase</keyword>
<dbReference type="GO" id="GO:0008168">
    <property type="term" value="F:methyltransferase activity"/>
    <property type="evidence" value="ECO:0007669"/>
    <property type="project" value="UniProtKB-KW"/>
</dbReference>